<feature type="domain" description="Peptidase M48" evidence="12">
    <location>
        <begin position="75"/>
        <end position="250"/>
    </location>
</feature>
<gene>
    <name evidence="13" type="ORF">D7W81_34870</name>
</gene>
<protein>
    <recommendedName>
        <fullName evidence="12">Peptidase M48 domain-containing protein</fullName>
    </recommendedName>
</protein>
<keyword evidence="5" id="KW-0479">Metal-binding</keyword>
<dbReference type="Proteomes" id="UP000267003">
    <property type="component" value="Unassembled WGS sequence"/>
</dbReference>
<evidence type="ECO:0000256" key="1">
    <source>
        <dbReference type="ARBA" id="ARBA00004651"/>
    </source>
</evidence>
<keyword evidence="9 11" id="KW-0482">Metalloprotease</keyword>
<evidence type="ECO:0000256" key="9">
    <source>
        <dbReference type="ARBA" id="ARBA00023049"/>
    </source>
</evidence>
<evidence type="ECO:0000313" key="14">
    <source>
        <dbReference type="Proteomes" id="UP000267003"/>
    </source>
</evidence>
<dbReference type="SUPFAM" id="SSF158682">
    <property type="entry name" value="TerB-like"/>
    <property type="match status" value="1"/>
</dbReference>
<keyword evidence="3 11" id="KW-0645">Protease</keyword>
<dbReference type="PANTHER" id="PTHR43221">
    <property type="entry name" value="PROTEASE HTPX"/>
    <property type="match status" value="1"/>
</dbReference>
<keyword evidence="14" id="KW-1185">Reference proteome</keyword>
<dbReference type="EMBL" id="RAWK01000299">
    <property type="protein sequence ID" value="RKH56066.1"/>
    <property type="molecule type" value="Genomic_DNA"/>
</dbReference>
<keyword evidence="2" id="KW-1003">Cell membrane</keyword>
<keyword evidence="4" id="KW-0812">Transmembrane</keyword>
<dbReference type="GO" id="GO:0004222">
    <property type="term" value="F:metalloendopeptidase activity"/>
    <property type="evidence" value="ECO:0007669"/>
    <property type="project" value="InterPro"/>
</dbReference>
<dbReference type="InterPro" id="IPR001915">
    <property type="entry name" value="Peptidase_M48"/>
</dbReference>
<evidence type="ECO:0000256" key="8">
    <source>
        <dbReference type="ARBA" id="ARBA00022989"/>
    </source>
</evidence>
<evidence type="ECO:0000256" key="5">
    <source>
        <dbReference type="ARBA" id="ARBA00022723"/>
    </source>
</evidence>
<comment type="subcellular location">
    <subcellularLocation>
        <location evidence="1">Cell membrane</location>
        <topology evidence="1">Multi-pass membrane protein</topology>
    </subcellularLocation>
</comment>
<dbReference type="CDD" id="cd07325">
    <property type="entry name" value="M48_Ste24p_like"/>
    <property type="match status" value="1"/>
</dbReference>
<dbReference type="GO" id="GO:0046872">
    <property type="term" value="F:metal ion binding"/>
    <property type="evidence" value="ECO:0007669"/>
    <property type="project" value="UniProtKB-KW"/>
</dbReference>
<dbReference type="PANTHER" id="PTHR43221:SF1">
    <property type="entry name" value="PROTEASE HTPX"/>
    <property type="match status" value="1"/>
</dbReference>
<accession>A0A3A8PI85</accession>
<dbReference type="RefSeq" id="WP_120559706.1">
    <property type="nucleotide sequence ID" value="NZ_RAWK01000299.1"/>
</dbReference>
<evidence type="ECO:0000256" key="11">
    <source>
        <dbReference type="RuleBase" id="RU003983"/>
    </source>
</evidence>
<comment type="cofactor">
    <cofactor evidence="11">
        <name>Zn(2+)</name>
        <dbReference type="ChEBI" id="CHEBI:29105"/>
    </cofactor>
    <text evidence="11">Binds 1 zinc ion per subunit.</text>
</comment>
<dbReference type="CDD" id="cd07177">
    <property type="entry name" value="terB_like"/>
    <property type="match status" value="1"/>
</dbReference>
<dbReference type="GO" id="GO:0005886">
    <property type="term" value="C:plasma membrane"/>
    <property type="evidence" value="ECO:0007669"/>
    <property type="project" value="UniProtKB-SubCell"/>
</dbReference>
<dbReference type="InterPro" id="IPR029024">
    <property type="entry name" value="TerB-like"/>
</dbReference>
<dbReference type="GO" id="GO:0006508">
    <property type="term" value="P:proteolysis"/>
    <property type="evidence" value="ECO:0007669"/>
    <property type="project" value="UniProtKB-KW"/>
</dbReference>
<proteinExistence type="inferred from homology"/>
<keyword evidence="8" id="KW-1133">Transmembrane helix</keyword>
<reference evidence="14" key="1">
    <citation type="submission" date="2018-09" db="EMBL/GenBank/DDBJ databases">
        <authorList>
            <person name="Livingstone P.G."/>
            <person name="Whitworth D.E."/>
        </authorList>
    </citation>
    <scope>NUCLEOTIDE SEQUENCE [LARGE SCALE GENOMIC DNA]</scope>
    <source>
        <strain evidence="14">AB050A</strain>
    </source>
</reference>
<evidence type="ECO:0000256" key="10">
    <source>
        <dbReference type="ARBA" id="ARBA00023136"/>
    </source>
</evidence>
<keyword evidence="6 11" id="KW-0378">Hydrolase</keyword>
<evidence type="ECO:0000256" key="6">
    <source>
        <dbReference type="ARBA" id="ARBA00022801"/>
    </source>
</evidence>
<evidence type="ECO:0000256" key="3">
    <source>
        <dbReference type="ARBA" id="ARBA00022670"/>
    </source>
</evidence>
<dbReference type="OrthoDB" id="9810445at2"/>
<dbReference type="AlphaFoldDB" id="A0A3A8PI85"/>
<evidence type="ECO:0000256" key="4">
    <source>
        <dbReference type="ARBA" id="ARBA00022692"/>
    </source>
</evidence>
<keyword evidence="7 11" id="KW-0862">Zinc</keyword>
<evidence type="ECO:0000256" key="7">
    <source>
        <dbReference type="ARBA" id="ARBA00022833"/>
    </source>
</evidence>
<comment type="similarity">
    <text evidence="11">Belongs to the peptidase M48 family.</text>
</comment>
<keyword evidence="10" id="KW-0472">Membrane</keyword>
<dbReference type="InterPro" id="IPR050083">
    <property type="entry name" value="HtpX_protease"/>
</dbReference>
<sequence length="418" mass="45378">MANVNPSSFQSTLDRKLRTELLADKDVKWALQRVEKVTTGLGFTARRRLLANSLRLTRSMAPAVAEALAECKEMLGYDKPVEVFVRPDPMINASAVYNPPGHPLIVLSSRLIEVFTEAELRFVMGHELGHLTFEHFAIPMPVTAIAEDAAGVIVPRHTALKLYLWCRAAEVSADRAGLLCGKDPDAAASGFFKLASGLASGFVKPDLEAYSRQVDSLVSAPSARAKPREDDDTLDCFSTHPFSPLRVRAVVAFSKSKTYRALVGRSGGGEGLSDEEVDSIIERDFREMDASYLEEQSPHAELLRRALFLGGLLVAHAHEGVSERELQALSALLGSEHVGVLPSVDAARRELTDVSARVREKAPTSERARLLQHLTLVAAADGNVAEEEFMELQGLAAALSVPVSLIDETLRGAAHPLD</sequence>
<name>A0A3A8PI85_9BACT</name>
<dbReference type="Gene3D" id="3.30.2010.10">
    <property type="entry name" value="Metalloproteases ('zincins'), catalytic domain"/>
    <property type="match status" value="1"/>
</dbReference>
<evidence type="ECO:0000259" key="12">
    <source>
        <dbReference type="Pfam" id="PF01435"/>
    </source>
</evidence>
<dbReference type="Pfam" id="PF01435">
    <property type="entry name" value="Peptidase_M48"/>
    <property type="match status" value="1"/>
</dbReference>
<evidence type="ECO:0000256" key="2">
    <source>
        <dbReference type="ARBA" id="ARBA00022475"/>
    </source>
</evidence>
<organism evidence="13 14">
    <name type="scientific">Corallococcus aberystwythensis</name>
    <dbReference type="NCBI Taxonomy" id="2316722"/>
    <lineage>
        <taxon>Bacteria</taxon>
        <taxon>Pseudomonadati</taxon>
        <taxon>Myxococcota</taxon>
        <taxon>Myxococcia</taxon>
        <taxon>Myxococcales</taxon>
        <taxon>Cystobacterineae</taxon>
        <taxon>Myxococcaceae</taxon>
        <taxon>Corallococcus</taxon>
    </lineage>
</organism>
<comment type="caution">
    <text evidence="13">The sequence shown here is derived from an EMBL/GenBank/DDBJ whole genome shotgun (WGS) entry which is preliminary data.</text>
</comment>
<evidence type="ECO:0000313" key="13">
    <source>
        <dbReference type="EMBL" id="RKH56066.1"/>
    </source>
</evidence>